<sequence length="359" mass="41059">MLRIHPPMARGSRAFRWGRVLQVVLWPAMAASLAFSCVPRRAGAGTVTTSRSWRQVHEEAKGLEQRLKAAMLESSQRVRELDAMFLDEPTKPKKRQKTPAELQEEKKAREVEKELDPLGWGRMLKARAPEPLFPDVEANPPILAGEFANEEPIVGMYSSSPSCSIPARVYREDLLQSARDDPSASKEENELWQNAVELLTQTLEPMWPEAEERVMALVTAEYKAEQRRDAKLGQVRKRVLQMMVKANTGLRSEEELDRLLTILQTDERLLKYLGLLEKCCFEAEKIQGRMDKRQQQFRKSREASYAQERAEEAVVDVFARAQGLELRIQACCSAAEELPETYDSMDDMGDFFNNLNPFR</sequence>
<feature type="signal peptide" evidence="2">
    <location>
        <begin position="1"/>
        <end position="36"/>
    </location>
</feature>
<feature type="region of interest" description="Disordered" evidence="1">
    <location>
        <begin position="89"/>
        <end position="110"/>
    </location>
</feature>
<keyword evidence="4" id="KW-1185">Reference proteome</keyword>
<proteinExistence type="predicted"/>
<name>A0A812QR05_9DINO</name>
<feature type="chain" id="PRO_5033019313" evidence="2">
    <location>
        <begin position="37"/>
        <end position="359"/>
    </location>
</feature>
<evidence type="ECO:0000313" key="4">
    <source>
        <dbReference type="Proteomes" id="UP000604046"/>
    </source>
</evidence>
<evidence type="ECO:0000256" key="2">
    <source>
        <dbReference type="SAM" id="SignalP"/>
    </source>
</evidence>
<reference evidence="3" key="1">
    <citation type="submission" date="2021-02" db="EMBL/GenBank/DDBJ databases">
        <authorList>
            <person name="Dougan E. K."/>
            <person name="Rhodes N."/>
            <person name="Thang M."/>
            <person name="Chan C."/>
        </authorList>
    </citation>
    <scope>NUCLEOTIDE SEQUENCE</scope>
</reference>
<organism evidence="3 4">
    <name type="scientific">Symbiodinium natans</name>
    <dbReference type="NCBI Taxonomy" id="878477"/>
    <lineage>
        <taxon>Eukaryota</taxon>
        <taxon>Sar</taxon>
        <taxon>Alveolata</taxon>
        <taxon>Dinophyceae</taxon>
        <taxon>Suessiales</taxon>
        <taxon>Symbiodiniaceae</taxon>
        <taxon>Symbiodinium</taxon>
    </lineage>
</organism>
<dbReference type="EMBL" id="CAJNDS010002261">
    <property type="protein sequence ID" value="CAE7398959.1"/>
    <property type="molecule type" value="Genomic_DNA"/>
</dbReference>
<evidence type="ECO:0000256" key="1">
    <source>
        <dbReference type="SAM" id="MobiDB-lite"/>
    </source>
</evidence>
<comment type="caution">
    <text evidence="3">The sequence shown here is derived from an EMBL/GenBank/DDBJ whole genome shotgun (WGS) entry which is preliminary data.</text>
</comment>
<accession>A0A812QR05</accession>
<dbReference type="Proteomes" id="UP000604046">
    <property type="component" value="Unassembled WGS sequence"/>
</dbReference>
<protein>
    <submittedName>
        <fullName evidence="3">CPK15 protein</fullName>
    </submittedName>
</protein>
<keyword evidence="2" id="KW-0732">Signal</keyword>
<dbReference type="OrthoDB" id="441621at2759"/>
<evidence type="ECO:0000313" key="3">
    <source>
        <dbReference type="EMBL" id="CAE7398959.1"/>
    </source>
</evidence>
<dbReference type="AlphaFoldDB" id="A0A812QR05"/>
<gene>
    <name evidence="3" type="primary">CPK15</name>
    <name evidence="3" type="ORF">SNAT2548_LOCUS21720</name>
</gene>